<reference evidence="2" key="1">
    <citation type="submission" date="2018-07" db="EMBL/GenBank/DDBJ databases">
        <authorList>
            <person name="Quirk P.G."/>
            <person name="Krulwich T.A."/>
        </authorList>
    </citation>
    <scope>NUCLEOTIDE SEQUENCE</scope>
</reference>
<protein>
    <submittedName>
        <fullName evidence="2">Uncharacterized protein</fullName>
    </submittedName>
</protein>
<dbReference type="AlphaFoldDB" id="A0A380TB76"/>
<organism evidence="2">
    <name type="scientific">metagenome</name>
    <dbReference type="NCBI Taxonomy" id="256318"/>
    <lineage>
        <taxon>unclassified sequences</taxon>
        <taxon>metagenomes</taxon>
    </lineage>
</organism>
<dbReference type="EMBL" id="UIDG01000047">
    <property type="protein sequence ID" value="SUS04705.1"/>
    <property type="molecule type" value="Genomic_DNA"/>
</dbReference>
<accession>A0A380TB76</accession>
<feature type="compositionally biased region" description="Basic and acidic residues" evidence="1">
    <location>
        <begin position="7"/>
        <end position="30"/>
    </location>
</feature>
<evidence type="ECO:0000313" key="2">
    <source>
        <dbReference type="EMBL" id="SUS04705.1"/>
    </source>
</evidence>
<evidence type="ECO:0000256" key="1">
    <source>
        <dbReference type="SAM" id="MobiDB-lite"/>
    </source>
</evidence>
<gene>
    <name evidence="2" type="ORF">DF3PB_1400007</name>
</gene>
<feature type="region of interest" description="Disordered" evidence="1">
    <location>
        <begin position="1"/>
        <end position="32"/>
    </location>
</feature>
<name>A0A380TB76_9ZZZZ</name>
<proteinExistence type="predicted"/>
<sequence length="58" mass="6440">MHQGGDILDRYRRPEARAPECDEPKRRLTREQAAAQSAPCLCHSCSKSARSRQPGSSS</sequence>